<evidence type="ECO:0000256" key="1">
    <source>
        <dbReference type="SAM" id="Phobius"/>
    </source>
</evidence>
<keyword evidence="1" id="KW-1133">Transmembrane helix</keyword>
<comment type="caution">
    <text evidence="2">The sequence shown here is derived from an EMBL/GenBank/DDBJ whole genome shotgun (WGS) entry which is preliminary data.</text>
</comment>
<dbReference type="AlphaFoldDB" id="A0A1X1Z4U1"/>
<accession>A0A1X1Z4U1</accession>
<name>A0A1X1Z4U1_MYCNO</name>
<dbReference type="EMBL" id="LQPI01000059">
    <property type="protein sequence ID" value="ORW18261.1"/>
    <property type="molecule type" value="Genomic_DNA"/>
</dbReference>
<proteinExistence type="predicted"/>
<keyword evidence="1" id="KW-0472">Membrane</keyword>
<reference evidence="2 3" key="1">
    <citation type="submission" date="2016-01" db="EMBL/GenBank/DDBJ databases">
        <title>The new phylogeny of the genus Mycobacterium.</title>
        <authorList>
            <person name="Tarcisio F."/>
            <person name="Conor M."/>
            <person name="Antonella G."/>
            <person name="Elisabetta G."/>
            <person name="Giulia F.S."/>
            <person name="Sara T."/>
            <person name="Anna F."/>
            <person name="Clotilde B."/>
            <person name="Roberto B."/>
            <person name="Veronica D.S."/>
            <person name="Fabio R."/>
            <person name="Monica P."/>
            <person name="Olivier J."/>
            <person name="Enrico T."/>
            <person name="Nicola S."/>
        </authorList>
    </citation>
    <scope>NUCLEOTIDE SEQUENCE [LARGE SCALE GENOMIC DNA]</scope>
    <source>
        <strain evidence="2 3">DSM 44164</strain>
    </source>
</reference>
<gene>
    <name evidence="2" type="ORF">AWC18_15940</name>
</gene>
<feature type="transmembrane region" description="Helical" evidence="1">
    <location>
        <begin position="7"/>
        <end position="24"/>
    </location>
</feature>
<sequence>MPRITGPVGRAVLAGVAIAVGIGLGAFNAWWMAVFIGAPLILAGLLIAPRPSRISGLTAFAPGAAHGVPAHISALTRSTLADDDRQPTLVTATLSPANDTAYRARWITAMSRRDFAALTANPHTALPPSELPPREVERTPDFGDHPGMRAVTYPAITVATALALLFGAGDAWHVSINLPSVAGSAPNSASQSANLDARRDNMIRTITDKLGSGAADNLLDLRFSEGGSDYATVFDPTNGEATSVYINNGRNVYLSPTPNSLRKTSTFTAGDVSSIELDTIADRMAQQFRAVGSEVTLEDLQLKRSGPGEPILLTGRFDTPSTSVFDDTIQARPDGTVAELFDPADFSAAFTRAREALKLAGIASSDPVLTSVQIRGTARNTPILHASSIQNSGGVLLEFRSEQHSGNAVVTPGRFPEISDRSYGGSSAQHFSFDDVSLTTFESVRAQAMRRGSLEPYESRAVNIEMSDESRDGVGPLIRIQLARVDAASGTYSATGEFLAPGTN</sequence>
<dbReference type="RefSeq" id="WP_085139355.1">
    <property type="nucleotide sequence ID" value="NZ_LQPI01000059.1"/>
</dbReference>
<evidence type="ECO:0000313" key="2">
    <source>
        <dbReference type="EMBL" id="ORW18261.1"/>
    </source>
</evidence>
<organism evidence="2 3">
    <name type="scientific">Mycolicibacter nonchromogenicus</name>
    <name type="common">Mycobacterium nonchromogenicum</name>
    <dbReference type="NCBI Taxonomy" id="1782"/>
    <lineage>
        <taxon>Bacteria</taxon>
        <taxon>Bacillati</taxon>
        <taxon>Actinomycetota</taxon>
        <taxon>Actinomycetes</taxon>
        <taxon>Mycobacteriales</taxon>
        <taxon>Mycobacteriaceae</taxon>
        <taxon>Mycolicibacter</taxon>
    </lineage>
</organism>
<evidence type="ECO:0000313" key="3">
    <source>
        <dbReference type="Proteomes" id="UP000193108"/>
    </source>
</evidence>
<keyword evidence="3" id="KW-1185">Reference proteome</keyword>
<keyword evidence="1" id="KW-0812">Transmembrane</keyword>
<dbReference type="STRING" id="1782.AWC18_15940"/>
<dbReference type="Proteomes" id="UP000193108">
    <property type="component" value="Unassembled WGS sequence"/>
</dbReference>
<protein>
    <submittedName>
        <fullName evidence="2">Uncharacterized protein</fullName>
    </submittedName>
</protein>